<feature type="compositionally biased region" description="Acidic residues" evidence="11">
    <location>
        <begin position="366"/>
        <end position="380"/>
    </location>
</feature>
<keyword evidence="8" id="KW-1015">Disulfide bond</keyword>
<name>A0A9P1J2F5_9PELO</name>
<keyword evidence="6 12" id="KW-1133">Transmembrane helix</keyword>
<dbReference type="GO" id="GO:0007156">
    <property type="term" value="P:homophilic cell adhesion via plasma membrane adhesion molecules"/>
    <property type="evidence" value="ECO:0007669"/>
    <property type="project" value="TreeGrafter"/>
</dbReference>
<evidence type="ECO:0000259" key="15">
    <source>
        <dbReference type="PROSITE" id="PS50853"/>
    </source>
</evidence>
<dbReference type="GO" id="GO:0030424">
    <property type="term" value="C:axon"/>
    <property type="evidence" value="ECO:0007669"/>
    <property type="project" value="TreeGrafter"/>
</dbReference>
<feature type="region of interest" description="Disordered" evidence="11">
    <location>
        <begin position="343"/>
        <end position="425"/>
    </location>
</feature>
<feature type="region of interest" description="Disordered" evidence="11">
    <location>
        <begin position="673"/>
        <end position="693"/>
    </location>
</feature>
<keyword evidence="2 12" id="KW-0812">Transmembrane</keyword>
<comment type="subcellular location">
    <subcellularLocation>
        <location evidence="1">Membrane</location>
        <topology evidence="1">Single-pass membrane protein</topology>
    </subcellularLocation>
</comment>
<evidence type="ECO:0000256" key="11">
    <source>
        <dbReference type="SAM" id="MobiDB-lite"/>
    </source>
</evidence>
<dbReference type="InterPro" id="IPR036116">
    <property type="entry name" value="FN3_sf"/>
</dbReference>
<dbReference type="FunFam" id="2.60.40.10:FF:000032">
    <property type="entry name" value="palladin isoform X1"/>
    <property type="match status" value="1"/>
</dbReference>
<dbReference type="SMART" id="SM00409">
    <property type="entry name" value="IG"/>
    <property type="match status" value="5"/>
</dbReference>
<keyword evidence="4" id="KW-0677">Repeat</keyword>
<evidence type="ECO:0000256" key="13">
    <source>
        <dbReference type="SAM" id="SignalP"/>
    </source>
</evidence>
<dbReference type="GO" id="GO:0007411">
    <property type="term" value="P:axon guidance"/>
    <property type="evidence" value="ECO:0007669"/>
    <property type="project" value="TreeGrafter"/>
</dbReference>
<dbReference type="GO" id="GO:0098632">
    <property type="term" value="F:cell-cell adhesion mediator activity"/>
    <property type="evidence" value="ECO:0007669"/>
    <property type="project" value="TreeGrafter"/>
</dbReference>
<evidence type="ECO:0000313" key="16">
    <source>
        <dbReference type="EMBL" id="CAI5455042.1"/>
    </source>
</evidence>
<feature type="signal peptide" evidence="13">
    <location>
        <begin position="1"/>
        <end position="16"/>
    </location>
</feature>
<feature type="chain" id="PRO_5040320524" evidence="13">
    <location>
        <begin position="17"/>
        <end position="940"/>
    </location>
</feature>
<evidence type="ECO:0000256" key="3">
    <source>
        <dbReference type="ARBA" id="ARBA00022729"/>
    </source>
</evidence>
<protein>
    <submittedName>
        <fullName evidence="16">Uncharacterized protein</fullName>
    </submittedName>
</protein>
<dbReference type="OrthoDB" id="428111at2759"/>
<evidence type="ECO:0000256" key="9">
    <source>
        <dbReference type="ARBA" id="ARBA00023180"/>
    </source>
</evidence>
<dbReference type="InterPro" id="IPR007110">
    <property type="entry name" value="Ig-like_dom"/>
</dbReference>
<keyword evidence="3 13" id="KW-0732">Signal</keyword>
<dbReference type="InterPro" id="IPR003961">
    <property type="entry name" value="FN3_dom"/>
</dbReference>
<feature type="region of interest" description="Disordered" evidence="11">
    <location>
        <begin position="730"/>
        <end position="806"/>
    </location>
</feature>
<evidence type="ECO:0000259" key="14">
    <source>
        <dbReference type="PROSITE" id="PS50835"/>
    </source>
</evidence>
<keyword evidence="17" id="KW-1185">Reference proteome</keyword>
<dbReference type="PANTHER" id="PTHR10075">
    <property type="entry name" value="BASIGIN RELATED"/>
    <property type="match status" value="1"/>
</dbReference>
<gene>
    <name evidence="16" type="ORF">CAMP_LOCUS17679</name>
</gene>
<evidence type="ECO:0000313" key="17">
    <source>
        <dbReference type="Proteomes" id="UP001152747"/>
    </source>
</evidence>
<feature type="compositionally biased region" description="Acidic residues" evidence="11">
    <location>
        <begin position="787"/>
        <end position="797"/>
    </location>
</feature>
<dbReference type="PRINTS" id="PR01838">
    <property type="entry name" value="NCAMFAMILY"/>
</dbReference>
<feature type="domain" description="Ig-like" evidence="14">
    <location>
        <begin position="115"/>
        <end position="204"/>
    </location>
</feature>
<feature type="domain" description="Ig-like" evidence="14">
    <location>
        <begin position="428"/>
        <end position="482"/>
    </location>
</feature>
<feature type="domain" description="Fibronectin type-III" evidence="15">
    <location>
        <begin position="585"/>
        <end position="686"/>
    </location>
</feature>
<feature type="compositionally biased region" description="Polar residues" evidence="11">
    <location>
        <begin position="388"/>
        <end position="403"/>
    </location>
</feature>
<dbReference type="CDD" id="cd00096">
    <property type="entry name" value="Ig"/>
    <property type="match status" value="2"/>
</dbReference>
<evidence type="ECO:0000256" key="12">
    <source>
        <dbReference type="SAM" id="Phobius"/>
    </source>
</evidence>
<feature type="domain" description="Ig-like" evidence="14">
    <location>
        <begin position="32"/>
        <end position="110"/>
    </location>
</feature>
<evidence type="ECO:0000256" key="8">
    <source>
        <dbReference type="ARBA" id="ARBA00023157"/>
    </source>
</evidence>
<reference evidence="16" key="1">
    <citation type="submission" date="2022-11" db="EMBL/GenBank/DDBJ databases">
        <authorList>
            <person name="Kikuchi T."/>
        </authorList>
    </citation>
    <scope>NUCLEOTIDE SEQUENCE</scope>
    <source>
        <strain evidence="16">PS1010</strain>
    </source>
</reference>
<dbReference type="SUPFAM" id="SSF48726">
    <property type="entry name" value="Immunoglobulin"/>
    <property type="match status" value="5"/>
</dbReference>
<dbReference type="Gene3D" id="2.60.40.10">
    <property type="entry name" value="Immunoglobulins"/>
    <property type="match status" value="8"/>
</dbReference>
<dbReference type="SMART" id="SM00060">
    <property type="entry name" value="FN3"/>
    <property type="match status" value="2"/>
</dbReference>
<dbReference type="InterPro" id="IPR003598">
    <property type="entry name" value="Ig_sub2"/>
</dbReference>
<dbReference type="PROSITE" id="PS50835">
    <property type="entry name" value="IG_LIKE"/>
    <property type="match status" value="5"/>
</dbReference>
<feature type="domain" description="Ig-like" evidence="14">
    <location>
        <begin position="209"/>
        <end position="297"/>
    </location>
</feature>
<feature type="compositionally biased region" description="Basic and acidic residues" evidence="11">
    <location>
        <begin position="759"/>
        <end position="771"/>
    </location>
</feature>
<dbReference type="Pfam" id="PF07679">
    <property type="entry name" value="I-set"/>
    <property type="match status" value="5"/>
</dbReference>
<dbReference type="InterPro" id="IPR036179">
    <property type="entry name" value="Ig-like_dom_sf"/>
</dbReference>
<comment type="caution">
    <text evidence="16">The sequence shown here is derived from an EMBL/GenBank/DDBJ whole genome shotgun (WGS) entry which is preliminary data.</text>
</comment>
<dbReference type="PROSITE" id="PS50853">
    <property type="entry name" value="FN3"/>
    <property type="match status" value="2"/>
</dbReference>
<feature type="transmembrane region" description="Helical" evidence="12">
    <location>
        <begin position="874"/>
        <end position="895"/>
    </location>
</feature>
<organism evidence="16 17">
    <name type="scientific">Caenorhabditis angaria</name>
    <dbReference type="NCBI Taxonomy" id="860376"/>
    <lineage>
        <taxon>Eukaryota</taxon>
        <taxon>Metazoa</taxon>
        <taxon>Ecdysozoa</taxon>
        <taxon>Nematoda</taxon>
        <taxon>Chromadorea</taxon>
        <taxon>Rhabditida</taxon>
        <taxon>Rhabditina</taxon>
        <taxon>Rhabditomorpha</taxon>
        <taxon>Rhabditoidea</taxon>
        <taxon>Rhabditidae</taxon>
        <taxon>Peloderinae</taxon>
        <taxon>Caenorhabditis</taxon>
    </lineage>
</organism>
<evidence type="ECO:0000256" key="1">
    <source>
        <dbReference type="ARBA" id="ARBA00004167"/>
    </source>
</evidence>
<proteinExistence type="predicted"/>
<dbReference type="InterPro" id="IPR013098">
    <property type="entry name" value="Ig_I-set"/>
</dbReference>
<evidence type="ECO:0000256" key="6">
    <source>
        <dbReference type="ARBA" id="ARBA00022989"/>
    </source>
</evidence>
<keyword evidence="7 12" id="KW-0472">Membrane</keyword>
<evidence type="ECO:0000256" key="2">
    <source>
        <dbReference type="ARBA" id="ARBA00022692"/>
    </source>
</evidence>
<dbReference type="PANTHER" id="PTHR10075:SF85">
    <property type="entry name" value="NCAM (NEURAL CELL ADHESION MOLECULE) HOMOLOG"/>
    <property type="match status" value="1"/>
</dbReference>
<dbReference type="InterPro" id="IPR003599">
    <property type="entry name" value="Ig_sub"/>
</dbReference>
<feature type="domain" description="Ig-like" evidence="14">
    <location>
        <begin position="487"/>
        <end position="578"/>
    </location>
</feature>
<dbReference type="AlphaFoldDB" id="A0A9P1J2F5"/>
<dbReference type="GO" id="GO:0070593">
    <property type="term" value="P:dendrite self-avoidance"/>
    <property type="evidence" value="ECO:0007669"/>
    <property type="project" value="TreeGrafter"/>
</dbReference>
<dbReference type="SMART" id="SM00408">
    <property type="entry name" value="IGc2"/>
    <property type="match status" value="5"/>
</dbReference>
<keyword evidence="10" id="KW-0393">Immunoglobulin domain</keyword>
<dbReference type="InterPro" id="IPR009138">
    <property type="entry name" value="Neural_cell_adh"/>
</dbReference>
<dbReference type="EMBL" id="CANHGI010000006">
    <property type="protein sequence ID" value="CAI5455042.1"/>
    <property type="molecule type" value="Genomic_DNA"/>
</dbReference>
<dbReference type="Proteomes" id="UP001152747">
    <property type="component" value="Unassembled WGS sequence"/>
</dbReference>
<dbReference type="CDD" id="cd00063">
    <property type="entry name" value="FN3"/>
    <property type="match status" value="3"/>
</dbReference>
<evidence type="ECO:0000256" key="7">
    <source>
        <dbReference type="ARBA" id="ARBA00023136"/>
    </source>
</evidence>
<sequence>MTRFLILTVLIGLTQAWNLKLNQDRLQNRRAGDNFYVACKVIDYEGGASDVQVEWYYNGKQISRFGSTMTIEKPFSNQLLINRPKTTDGGKYTCVAEIQGEKQELIADVSFVDPPKFVNPQEEQHPEEGTRAEIHCQVEGAEQLEVFWQFNGVTLDETSQRGYEFSEDHQKLFIPNFNAKKDDGIYKCNAAQFSSYETLTINVTGYARPIITVFDVPENNRGLEGQSVELKCGAVAKPKPSYKWYFENSDEELIHSDKHRVEEGLLIIESLNSEDIGSYKCIANNSVGSDERTVQLSVYLKPKVDTQSEYVKQEGQDVEIVCGYSGEGEINAKFVFGTQEFAVQEHRPKSDEIEEDEQEESKSEASESEENEEIIETTTEDAEKSGETDSSLETATENNDVSLETTTSENDETEEGEEDEEVAESKKWKRFVDDIQNERISVRAEDKKIILTIKSLSLEDAGSYQCLVSNEAGTTNRTSLVNIIHPPTLRHYTGSQIRSYEGHDVTLFCDVSAVPEPKWKWLKDGSEVYADGANIIIDSHETSTKLTLKHGKDSENYGKYTCHADNSVGVLEKEINVVHVVAPPTPSAMECKKFIYPNYAKCTFEEGIYSDEGTKPLKMEFLIAKMEEMGSDFNWDDALEVVSDFDIETKISNLTPSTQYMIKARATNEAGRSEYTPEVSLETTDPWAPQSPTSVKVECADTCVASWSAPNDHGSPLLKYKITLQELGLRQETSTSRQSVETGEINELSAETETDNETSDEKDGEILEKSGEILPTSETHEEKSNENENEEDETTNEEYEKSGEIERVPIGNPIVIEVPAEETELQLTKMKPHSFYKISITAFNEIGEGSPSELEHQTFETPLKYEEGIATSNLVLVAAAIFFVVLLIIDFICFLTNRCGVIACICLNYCNGKNSSRKQRDLEAGNGPENNRLLDSNGTR</sequence>
<evidence type="ECO:0000256" key="10">
    <source>
        <dbReference type="ARBA" id="ARBA00023319"/>
    </source>
</evidence>
<feature type="domain" description="Fibronectin type-III" evidence="15">
    <location>
        <begin position="688"/>
        <end position="782"/>
    </location>
</feature>
<keyword evidence="9" id="KW-0325">Glycoprotein</keyword>
<feature type="compositionally biased region" description="Polar residues" evidence="11">
    <location>
        <begin position="731"/>
        <end position="741"/>
    </location>
</feature>
<feature type="compositionally biased region" description="Acidic residues" evidence="11">
    <location>
        <begin position="409"/>
        <end position="422"/>
    </location>
</feature>
<dbReference type="GO" id="GO:0005886">
    <property type="term" value="C:plasma membrane"/>
    <property type="evidence" value="ECO:0007669"/>
    <property type="project" value="TreeGrafter"/>
</dbReference>
<dbReference type="SUPFAM" id="SSF49265">
    <property type="entry name" value="Fibronectin type III"/>
    <property type="match status" value="1"/>
</dbReference>
<evidence type="ECO:0000256" key="5">
    <source>
        <dbReference type="ARBA" id="ARBA00022889"/>
    </source>
</evidence>
<accession>A0A9P1J2F5</accession>
<keyword evidence="5" id="KW-0130">Cell adhesion</keyword>
<dbReference type="InterPro" id="IPR013783">
    <property type="entry name" value="Ig-like_fold"/>
</dbReference>
<evidence type="ECO:0000256" key="4">
    <source>
        <dbReference type="ARBA" id="ARBA00022737"/>
    </source>
</evidence>
<feature type="region of interest" description="Disordered" evidence="11">
    <location>
        <begin position="918"/>
        <end position="940"/>
    </location>
</feature>